<protein>
    <recommendedName>
        <fullName evidence="1">Fibronectin type-III domain-containing protein</fullName>
    </recommendedName>
</protein>
<dbReference type="SUPFAM" id="SSF63825">
    <property type="entry name" value="YWTD domain"/>
    <property type="match status" value="1"/>
</dbReference>
<dbReference type="InterPro" id="IPR011635">
    <property type="entry name" value="CARDB"/>
</dbReference>
<evidence type="ECO:0000259" key="1">
    <source>
        <dbReference type="PROSITE" id="PS50853"/>
    </source>
</evidence>
<dbReference type="SUPFAM" id="SSF49785">
    <property type="entry name" value="Galactose-binding domain-like"/>
    <property type="match status" value="1"/>
</dbReference>
<dbReference type="InterPro" id="IPR008979">
    <property type="entry name" value="Galactose-bd-like_sf"/>
</dbReference>
<dbReference type="Pfam" id="PF07705">
    <property type="entry name" value="CARDB"/>
    <property type="match status" value="1"/>
</dbReference>
<evidence type="ECO:0000313" key="2">
    <source>
        <dbReference type="EMBL" id="GJG58112.1"/>
    </source>
</evidence>
<dbReference type="Gene3D" id="2.60.40.10">
    <property type="entry name" value="Immunoglobulins"/>
    <property type="match status" value="3"/>
</dbReference>
<proteinExistence type="predicted"/>
<dbReference type="Proteomes" id="UP000825483">
    <property type="component" value="Unassembled WGS sequence"/>
</dbReference>
<organism evidence="2 3">
    <name type="scientific">Prevotella lacticifex</name>
    <dbReference type="NCBI Taxonomy" id="2854755"/>
    <lineage>
        <taxon>Bacteria</taxon>
        <taxon>Pseudomonadati</taxon>
        <taxon>Bacteroidota</taxon>
        <taxon>Bacteroidia</taxon>
        <taxon>Bacteroidales</taxon>
        <taxon>Prevotellaceae</taxon>
        <taxon>Prevotella</taxon>
    </lineage>
</organism>
<comment type="caution">
    <text evidence="2">The sequence shown here is derived from an EMBL/GenBank/DDBJ whole genome shotgun (WGS) entry which is preliminary data.</text>
</comment>
<dbReference type="InterPro" id="IPR013783">
    <property type="entry name" value="Ig-like_fold"/>
</dbReference>
<feature type="domain" description="Fibronectin type-III" evidence="1">
    <location>
        <begin position="427"/>
        <end position="524"/>
    </location>
</feature>
<dbReference type="SUPFAM" id="SSF49265">
    <property type="entry name" value="Fibronectin type III"/>
    <property type="match status" value="1"/>
</dbReference>
<keyword evidence="3" id="KW-1185">Reference proteome</keyword>
<dbReference type="PROSITE" id="PS50853">
    <property type="entry name" value="FN3"/>
    <property type="match status" value="1"/>
</dbReference>
<dbReference type="InterPro" id="IPR036116">
    <property type="entry name" value="FN3_sf"/>
</dbReference>
<dbReference type="Pfam" id="PF07675">
    <property type="entry name" value="Cleaved_Adhesin"/>
    <property type="match status" value="2"/>
</dbReference>
<dbReference type="EMBL" id="BPUB01000001">
    <property type="protein sequence ID" value="GJG58112.1"/>
    <property type="molecule type" value="Genomic_DNA"/>
</dbReference>
<reference evidence="2" key="1">
    <citation type="journal article" date="2022" name="Int. J. Syst. Evol. Microbiol.">
        <title>Prevotella lacticifex sp. nov., isolated from the rumen of cows.</title>
        <authorList>
            <person name="Shinkai T."/>
            <person name="Ikeyama N."/>
            <person name="Kumagai M."/>
            <person name="Ohmori H."/>
            <person name="Sakamoto M."/>
            <person name="Ohkuma M."/>
            <person name="Mitsumori M."/>
        </authorList>
    </citation>
    <scope>NUCLEOTIDE SEQUENCE</scope>
    <source>
        <strain evidence="2">R5076</strain>
    </source>
</reference>
<dbReference type="Gene3D" id="2.60.120.200">
    <property type="match status" value="3"/>
</dbReference>
<evidence type="ECO:0000313" key="3">
    <source>
        <dbReference type="Proteomes" id="UP000825483"/>
    </source>
</evidence>
<sequence length="1533" mass="162604">MLAQAPAASSRVKPEILKMSPAQRAKARKVFASNHPLLAMQKTLAPRTSAFTEFHGPVFNIPAKRKASGALFANPGQTLWANLAYKDGWTQDAAGPFGYYSFAPTDPLNLQSLYETTASNVADHGVEYADGKLYGLSLDLSWAAYGIIEEYLFTTDTETGETTSETLDYTNDLSLAAVETAQADDGTVYGEFYNSDGSGLEWGTVDYATKTRTTIGPATNSYVALGITKEGQLYGVASDGNLYKIDKATGTETLVGPTGLTVSSSDGYYGQTGEIDQKDNTFYWYALDANANGGLYEINLSTGAATLIAAGNNQLYGMVIPSPAAADGAPAKITDAALDFSGASLSGTLTFTAPAKTFAGADLTGEVTYTVKANDAVVATGTATAGAAVSVPVTVPASGLYNFTVTTSNAAGESPKAKLTKWIGYDVPSPVTGITATNAEGVVTVNWTAPTTGTHDGVIGDLTYDVYRISNGDTTEVAKDIAATTTTDDLTGKPLASYVYAVKAKAEGQESALATSAGVTVGNALEPDWTETFDNEADFNLFTVIDANGDGKTWSYSSSYDGDAYAKSTYNSKEANDDWLITPPLHFTPGRLYTVTFKVKNVGATYANSLEVKYGKGSTAADMTNTLMETYTPSTKWEKFSFDINPDADGNFYIGFHDNSDPDKLALYIDSIVVEKGALATAPQAVTNFTITPGDRGALKADLAFTAPTLNVGGNDIAKVDSFQILRDGVQIATLPAANAGANVTYTDKAVPTNGTHKYTIIPYIGADFGLKASATAFIGQDVPTTPKNLTLLDNSNNILAMWNKFEETGTNGGYVNPANVHVSFFNVVKSAFGYDLGDSITTSEKGATRIEIPQDPEETTAEDGKTQTFYLVGARADGDAGSSTAIMGGPVVIGPSIKLPFKESFKGGNIDNGFAWVSGNDQYNNNDEAAGWLLDTENTADGDGGSAAWHAYSQDQGWLGTVDYTISDGDETSINTPKISLRGATNPKLFFSLYATANDPVEFKVFVQTPDGVDHLAKSIDLSTNATAGWSTQEVDLSDFASERYIMVRFDGLAKGSDVNIGVDNVNVFDQLEYNLAAAGISVPATVKAGSKANVDVYVENFGAHPASDYSVVLYSGDKAVDTVAVSKELAVLAKDTVTLTLPVAINQTEDVKVKAEVVYANDLDEDDNTTETKSVKVKPSQYTKVNDLKAEPADKGVNLSWTAPTAPDPVSVTEDFESYAPFATELGDWTLVDGDKGLAGGFFQSYTYPGQGTAFAFDAFNPNAITDKFSVTDNNPGLTPHSGDQFAGAPYTMDATGQSAVDADNWLISPELSGKKQTVKFYVFNITGQDQMGSSVTYAENFDVLYSTTDQDTASFVKLESDIADGTSLISEGPNWKEISVELPAGAKYFAIHHNTPGDNFLFGIDDVTFEKVAPGANDSIVGFKVYRDGEYLGEVDGKTVAFADADADTGSHVYNVTVLYQDAQGNINESGFSNDASITVTGIDGVEADAEGRYNVYTIDGKTIMLGAKSLKGLKSGLYIINDRKYIIKY</sequence>
<accession>A0A9R1C8T9</accession>
<dbReference type="InterPro" id="IPR003961">
    <property type="entry name" value="FN3_dom"/>
</dbReference>
<name>A0A9R1C8T9_9BACT</name>
<dbReference type="InterPro" id="IPR011628">
    <property type="entry name" value="Cleaved_adhesin"/>
</dbReference>
<gene>
    <name evidence="2" type="ORF">PRLR5076_09630</name>
</gene>
<dbReference type="SMART" id="SM00060">
    <property type="entry name" value="FN3"/>
    <property type="match status" value="3"/>
</dbReference>